<feature type="region of interest" description="Disordered" evidence="1">
    <location>
        <begin position="22"/>
        <end position="70"/>
    </location>
</feature>
<comment type="caution">
    <text evidence="3">The sequence shown here is derived from an EMBL/GenBank/DDBJ whole genome shotgun (WGS) entry which is preliminary data.</text>
</comment>
<protein>
    <recommendedName>
        <fullName evidence="5">Secreted protein</fullName>
    </recommendedName>
</protein>
<evidence type="ECO:0000313" key="3">
    <source>
        <dbReference type="EMBL" id="MDT0347601.1"/>
    </source>
</evidence>
<evidence type="ECO:0000313" key="4">
    <source>
        <dbReference type="Proteomes" id="UP001183246"/>
    </source>
</evidence>
<proteinExistence type="predicted"/>
<feature type="signal peptide" evidence="2">
    <location>
        <begin position="1"/>
        <end position="25"/>
    </location>
</feature>
<keyword evidence="2" id="KW-0732">Signal</keyword>
<dbReference type="EMBL" id="JAVREL010000036">
    <property type="protein sequence ID" value="MDT0347601.1"/>
    <property type="molecule type" value="Genomic_DNA"/>
</dbReference>
<evidence type="ECO:0000256" key="2">
    <source>
        <dbReference type="SAM" id="SignalP"/>
    </source>
</evidence>
<dbReference type="Proteomes" id="UP001183246">
    <property type="component" value="Unassembled WGS sequence"/>
</dbReference>
<name>A0ABU2N115_9ACTN</name>
<evidence type="ECO:0000256" key="1">
    <source>
        <dbReference type="SAM" id="MobiDB-lite"/>
    </source>
</evidence>
<organism evidence="3 4">
    <name type="scientific">Streptomyces litchfieldiae</name>
    <dbReference type="NCBI Taxonomy" id="3075543"/>
    <lineage>
        <taxon>Bacteria</taxon>
        <taxon>Bacillati</taxon>
        <taxon>Actinomycetota</taxon>
        <taxon>Actinomycetes</taxon>
        <taxon>Kitasatosporales</taxon>
        <taxon>Streptomycetaceae</taxon>
        <taxon>Streptomyces</taxon>
    </lineage>
</organism>
<reference evidence="4" key="1">
    <citation type="submission" date="2023-07" db="EMBL/GenBank/DDBJ databases">
        <title>30 novel species of actinomycetes from the DSMZ collection.</title>
        <authorList>
            <person name="Nouioui I."/>
        </authorList>
    </citation>
    <scope>NUCLEOTIDE SEQUENCE [LARGE SCALE GENOMIC DNA]</scope>
    <source>
        <strain evidence="4">DSM 44938</strain>
    </source>
</reference>
<feature type="non-terminal residue" evidence="3">
    <location>
        <position position="130"/>
    </location>
</feature>
<feature type="compositionally biased region" description="Acidic residues" evidence="1">
    <location>
        <begin position="33"/>
        <end position="51"/>
    </location>
</feature>
<evidence type="ECO:0008006" key="5">
    <source>
        <dbReference type="Google" id="ProtNLM"/>
    </source>
</evidence>
<feature type="chain" id="PRO_5046314780" description="Secreted protein" evidence="2">
    <location>
        <begin position="26"/>
        <end position="130"/>
    </location>
</feature>
<gene>
    <name evidence="3" type="ORF">RM590_34315</name>
</gene>
<keyword evidence="4" id="KW-1185">Reference proteome</keyword>
<accession>A0ABU2N115</accession>
<feature type="compositionally biased region" description="Polar residues" evidence="1">
    <location>
        <begin position="55"/>
        <end position="70"/>
    </location>
</feature>
<sequence length="130" mass="14457">MTRQRQVAVVLLAATLMALMPAARADERRNGDEENAQGDFDGEEISAEVEADPTVTFSEDTSGGNGRLTSSDTSWFPPACYYAPTYAPEQYRAYWDELSSEFYGAGHLPEDKEALRQDLEETYGENGQYP</sequence>